<name>A0A0L0SEG4_ALLM3</name>
<feature type="compositionally biased region" description="Basic and acidic residues" evidence="1">
    <location>
        <begin position="1"/>
        <end position="11"/>
    </location>
</feature>
<proteinExistence type="predicted"/>
<feature type="compositionally biased region" description="Basic and acidic residues" evidence="1">
    <location>
        <begin position="30"/>
        <end position="42"/>
    </location>
</feature>
<organism evidence="2 3">
    <name type="scientific">Allomyces macrogynus (strain ATCC 38327)</name>
    <name type="common">Allomyces javanicus var. macrogynus</name>
    <dbReference type="NCBI Taxonomy" id="578462"/>
    <lineage>
        <taxon>Eukaryota</taxon>
        <taxon>Fungi</taxon>
        <taxon>Fungi incertae sedis</taxon>
        <taxon>Blastocladiomycota</taxon>
        <taxon>Blastocladiomycetes</taxon>
        <taxon>Blastocladiales</taxon>
        <taxon>Blastocladiaceae</taxon>
        <taxon>Allomyces</taxon>
    </lineage>
</organism>
<reference evidence="3" key="2">
    <citation type="submission" date="2009-11" db="EMBL/GenBank/DDBJ databases">
        <title>The Genome Sequence of Allomyces macrogynus strain ATCC 38327.</title>
        <authorList>
            <consortium name="The Broad Institute Genome Sequencing Platform"/>
            <person name="Russ C."/>
            <person name="Cuomo C."/>
            <person name="Shea T."/>
            <person name="Young S.K."/>
            <person name="Zeng Q."/>
            <person name="Koehrsen M."/>
            <person name="Haas B."/>
            <person name="Borodovsky M."/>
            <person name="Guigo R."/>
            <person name="Alvarado L."/>
            <person name="Berlin A."/>
            <person name="Borenstein D."/>
            <person name="Chen Z."/>
            <person name="Engels R."/>
            <person name="Freedman E."/>
            <person name="Gellesch M."/>
            <person name="Goldberg J."/>
            <person name="Griggs A."/>
            <person name="Gujja S."/>
            <person name="Heiman D."/>
            <person name="Hepburn T."/>
            <person name="Howarth C."/>
            <person name="Jen D."/>
            <person name="Larson L."/>
            <person name="Lewis B."/>
            <person name="Mehta T."/>
            <person name="Park D."/>
            <person name="Pearson M."/>
            <person name="Roberts A."/>
            <person name="Saif S."/>
            <person name="Shenoy N."/>
            <person name="Sisk P."/>
            <person name="Stolte C."/>
            <person name="Sykes S."/>
            <person name="Walk T."/>
            <person name="White J."/>
            <person name="Yandava C."/>
            <person name="Burger G."/>
            <person name="Gray M.W."/>
            <person name="Holland P.W.H."/>
            <person name="King N."/>
            <person name="Lang F.B.F."/>
            <person name="Roger A.J."/>
            <person name="Ruiz-Trillo I."/>
            <person name="Lander E."/>
            <person name="Nusbaum C."/>
        </authorList>
    </citation>
    <scope>NUCLEOTIDE SEQUENCE [LARGE SCALE GENOMIC DNA]</scope>
    <source>
        <strain evidence="3">ATCC 38327</strain>
    </source>
</reference>
<evidence type="ECO:0000313" key="2">
    <source>
        <dbReference type="EMBL" id="KNE60819.1"/>
    </source>
</evidence>
<accession>A0A0L0SEG4</accession>
<feature type="region of interest" description="Disordered" evidence="1">
    <location>
        <begin position="1"/>
        <end position="62"/>
    </location>
</feature>
<dbReference type="EMBL" id="GG745337">
    <property type="protein sequence ID" value="KNE60819.1"/>
    <property type="molecule type" value="Genomic_DNA"/>
</dbReference>
<gene>
    <name evidence="2" type="ORF">AMAG_18693</name>
</gene>
<evidence type="ECO:0000256" key="1">
    <source>
        <dbReference type="SAM" id="MobiDB-lite"/>
    </source>
</evidence>
<dbReference type="AlphaFoldDB" id="A0A0L0SEG4"/>
<reference evidence="2 3" key="1">
    <citation type="submission" date="2009-11" db="EMBL/GenBank/DDBJ databases">
        <title>Annotation of Allomyces macrogynus ATCC 38327.</title>
        <authorList>
            <consortium name="The Broad Institute Genome Sequencing Platform"/>
            <person name="Russ C."/>
            <person name="Cuomo C."/>
            <person name="Burger G."/>
            <person name="Gray M.W."/>
            <person name="Holland P.W.H."/>
            <person name="King N."/>
            <person name="Lang F.B.F."/>
            <person name="Roger A.J."/>
            <person name="Ruiz-Trillo I."/>
            <person name="Young S.K."/>
            <person name="Zeng Q."/>
            <person name="Gargeya S."/>
            <person name="Fitzgerald M."/>
            <person name="Haas B."/>
            <person name="Abouelleil A."/>
            <person name="Alvarado L."/>
            <person name="Arachchi H.M."/>
            <person name="Berlin A."/>
            <person name="Chapman S.B."/>
            <person name="Gearin G."/>
            <person name="Goldberg J."/>
            <person name="Griggs A."/>
            <person name="Gujja S."/>
            <person name="Hansen M."/>
            <person name="Heiman D."/>
            <person name="Howarth C."/>
            <person name="Larimer J."/>
            <person name="Lui A."/>
            <person name="MacDonald P.J.P."/>
            <person name="McCowen C."/>
            <person name="Montmayeur A."/>
            <person name="Murphy C."/>
            <person name="Neiman D."/>
            <person name="Pearson M."/>
            <person name="Priest M."/>
            <person name="Roberts A."/>
            <person name="Saif S."/>
            <person name="Shea T."/>
            <person name="Sisk P."/>
            <person name="Stolte C."/>
            <person name="Sykes S."/>
            <person name="Wortman J."/>
            <person name="Nusbaum C."/>
            <person name="Birren B."/>
        </authorList>
    </citation>
    <scope>NUCLEOTIDE SEQUENCE [LARGE SCALE GENOMIC DNA]</scope>
    <source>
        <strain evidence="2 3">ATCC 38327</strain>
    </source>
</reference>
<dbReference type="Proteomes" id="UP000054350">
    <property type="component" value="Unassembled WGS sequence"/>
</dbReference>
<dbReference type="VEuPathDB" id="FungiDB:AMAG_18693"/>
<protein>
    <submittedName>
        <fullName evidence="2">Uncharacterized protein</fullName>
    </submittedName>
</protein>
<sequence length="182" mass="19062">MACDRSSDPHRACGPPFFDHDPAPLLARTPDGRRASRDRDSDLAQLRVARGSPINARRRSLRASPFSSPAAAILYRHAAAAEGSPTPRARAMAQAVVPSPVLLISPHVRAATIALGEGSPVPIEFSTQVNPAGGDGGEGQESVHLMGAAEGFGLGIMGADESFVAPSRARSRSYVEITSCLR</sequence>
<keyword evidence="3" id="KW-1185">Reference proteome</keyword>
<evidence type="ECO:0000313" key="3">
    <source>
        <dbReference type="Proteomes" id="UP000054350"/>
    </source>
</evidence>